<accession>A0AAD7LSZ3</accession>
<evidence type="ECO:0000313" key="3">
    <source>
        <dbReference type="Proteomes" id="UP001163823"/>
    </source>
</evidence>
<protein>
    <submittedName>
        <fullName evidence="2">Uncharacterized protein</fullName>
    </submittedName>
</protein>
<feature type="region of interest" description="Disordered" evidence="1">
    <location>
        <begin position="1"/>
        <end position="38"/>
    </location>
</feature>
<comment type="caution">
    <text evidence="2">The sequence shown here is derived from an EMBL/GenBank/DDBJ whole genome shotgun (WGS) entry which is preliminary data.</text>
</comment>
<organism evidence="2 3">
    <name type="scientific">Quillaja saponaria</name>
    <name type="common">Soap bark tree</name>
    <dbReference type="NCBI Taxonomy" id="32244"/>
    <lineage>
        <taxon>Eukaryota</taxon>
        <taxon>Viridiplantae</taxon>
        <taxon>Streptophyta</taxon>
        <taxon>Embryophyta</taxon>
        <taxon>Tracheophyta</taxon>
        <taxon>Spermatophyta</taxon>
        <taxon>Magnoliopsida</taxon>
        <taxon>eudicotyledons</taxon>
        <taxon>Gunneridae</taxon>
        <taxon>Pentapetalae</taxon>
        <taxon>rosids</taxon>
        <taxon>fabids</taxon>
        <taxon>Fabales</taxon>
        <taxon>Quillajaceae</taxon>
        <taxon>Quillaja</taxon>
    </lineage>
</organism>
<sequence>MGLAEGIVSGNIERAGGGRDNPADISSNSTSALASPLSEHSVKSEEFVADYEALEGSTTMDSYPSTLRNTHPQFLVDSLRAVVADYLNSNKYRASFAEEALTYYDDKYVAYKDDLVKIELDFPVECLKLPLPSEADDTGNEPSQQAIEKLPTENVMVGSHPEEDRVGN</sequence>
<feature type="compositionally biased region" description="Polar residues" evidence="1">
    <location>
        <begin position="24"/>
        <end position="33"/>
    </location>
</feature>
<dbReference type="Proteomes" id="UP001163823">
    <property type="component" value="Chromosome 6"/>
</dbReference>
<keyword evidence="3" id="KW-1185">Reference proteome</keyword>
<gene>
    <name evidence="2" type="ORF">O6P43_013671</name>
</gene>
<dbReference type="KEGG" id="qsa:O6P43_013671"/>
<dbReference type="EMBL" id="JARAOO010000006">
    <property type="protein sequence ID" value="KAJ7963759.1"/>
    <property type="molecule type" value="Genomic_DNA"/>
</dbReference>
<feature type="region of interest" description="Disordered" evidence="1">
    <location>
        <begin position="131"/>
        <end position="168"/>
    </location>
</feature>
<name>A0AAD7LSZ3_QUISA</name>
<evidence type="ECO:0000256" key="1">
    <source>
        <dbReference type="SAM" id="MobiDB-lite"/>
    </source>
</evidence>
<evidence type="ECO:0000313" key="2">
    <source>
        <dbReference type="EMBL" id="KAJ7963759.1"/>
    </source>
</evidence>
<reference evidence="2" key="1">
    <citation type="journal article" date="2023" name="Science">
        <title>Elucidation of the pathway for biosynthesis of saponin adjuvants from the soapbark tree.</title>
        <authorList>
            <person name="Reed J."/>
            <person name="Orme A."/>
            <person name="El-Demerdash A."/>
            <person name="Owen C."/>
            <person name="Martin L.B.B."/>
            <person name="Misra R.C."/>
            <person name="Kikuchi S."/>
            <person name="Rejzek M."/>
            <person name="Martin A.C."/>
            <person name="Harkess A."/>
            <person name="Leebens-Mack J."/>
            <person name="Louveau T."/>
            <person name="Stephenson M.J."/>
            <person name="Osbourn A."/>
        </authorList>
    </citation>
    <scope>NUCLEOTIDE SEQUENCE</scope>
    <source>
        <strain evidence="2">S10</strain>
    </source>
</reference>
<dbReference type="AlphaFoldDB" id="A0AAD7LSZ3"/>
<proteinExistence type="predicted"/>